<feature type="region of interest" description="Disordered" evidence="1">
    <location>
        <begin position="69"/>
        <end position="108"/>
    </location>
</feature>
<name>A0A158JXS8_9BURK</name>
<proteinExistence type="predicted"/>
<dbReference type="Proteomes" id="UP000054683">
    <property type="component" value="Unassembled WGS sequence"/>
</dbReference>
<evidence type="ECO:0000256" key="1">
    <source>
        <dbReference type="SAM" id="MobiDB-lite"/>
    </source>
</evidence>
<gene>
    <name evidence="2" type="ORF">AWB69_09043</name>
</gene>
<dbReference type="EMBL" id="FCOK02000138">
    <property type="protein sequence ID" value="SAL73628.1"/>
    <property type="molecule type" value="Genomic_DNA"/>
</dbReference>
<dbReference type="AlphaFoldDB" id="A0A158JXS8"/>
<accession>A0A158JXS8</accession>
<evidence type="ECO:0000313" key="2">
    <source>
        <dbReference type="EMBL" id="SAL73628.1"/>
    </source>
</evidence>
<feature type="compositionally biased region" description="Basic and acidic residues" evidence="1">
    <location>
        <begin position="96"/>
        <end position="108"/>
    </location>
</feature>
<organism evidence="2 3">
    <name type="scientific">Caballeronia udeis</name>
    <dbReference type="NCBI Taxonomy" id="1232866"/>
    <lineage>
        <taxon>Bacteria</taxon>
        <taxon>Pseudomonadati</taxon>
        <taxon>Pseudomonadota</taxon>
        <taxon>Betaproteobacteria</taxon>
        <taxon>Burkholderiales</taxon>
        <taxon>Burkholderiaceae</taxon>
        <taxon>Caballeronia</taxon>
    </lineage>
</organism>
<evidence type="ECO:0000313" key="3">
    <source>
        <dbReference type="Proteomes" id="UP000054683"/>
    </source>
</evidence>
<protein>
    <submittedName>
        <fullName evidence="2">Uncharacterized protein</fullName>
    </submittedName>
</protein>
<sequence>MAIEVKDPIYELGEKATYVTVNGVKYAVVRERLVRPDRVRERPCAVWQIAVGSAGGRNQGQWKILRRENCQARPQPGPSGLSRSGAQGDLLPCRSGDIHGRLQEEAAP</sequence>
<reference evidence="2 3" key="1">
    <citation type="submission" date="2016-01" db="EMBL/GenBank/DDBJ databases">
        <authorList>
            <person name="Oliw E.H."/>
        </authorList>
    </citation>
    <scope>NUCLEOTIDE SEQUENCE [LARGE SCALE GENOMIC DNA]</scope>
    <source>
        <strain evidence="2">LMG 27134</strain>
    </source>
</reference>